<accession>A0A964XQ85</accession>
<evidence type="ECO:0000313" key="2">
    <source>
        <dbReference type="Proteomes" id="UP000598297"/>
    </source>
</evidence>
<proteinExistence type="predicted"/>
<evidence type="ECO:0000313" key="1">
    <source>
        <dbReference type="EMBL" id="NBE56016.1"/>
    </source>
</evidence>
<organism evidence="1 2">
    <name type="scientific">Streptomyces boluensis</name>
    <dbReference type="NCBI Taxonomy" id="1775135"/>
    <lineage>
        <taxon>Bacteria</taxon>
        <taxon>Bacillati</taxon>
        <taxon>Actinomycetota</taxon>
        <taxon>Actinomycetes</taxon>
        <taxon>Kitasatosporales</taxon>
        <taxon>Streptomycetaceae</taxon>
        <taxon>Streptomyces</taxon>
    </lineage>
</organism>
<protein>
    <recommendedName>
        <fullName evidence="3">DNA-binding protein</fullName>
    </recommendedName>
</protein>
<dbReference type="EMBL" id="JAAAHS010000406">
    <property type="protein sequence ID" value="NBE56016.1"/>
    <property type="molecule type" value="Genomic_DNA"/>
</dbReference>
<gene>
    <name evidence="1" type="ORF">GUY60_32185</name>
</gene>
<keyword evidence="2" id="KW-1185">Reference proteome</keyword>
<name>A0A964XQ85_9ACTN</name>
<feature type="non-terminal residue" evidence="1">
    <location>
        <position position="1384"/>
    </location>
</feature>
<comment type="caution">
    <text evidence="1">The sequence shown here is derived from an EMBL/GenBank/DDBJ whole genome shotgun (WGS) entry which is preliminary data.</text>
</comment>
<reference evidence="1" key="1">
    <citation type="submission" date="2020-01" db="EMBL/GenBank/DDBJ databases">
        <title>Whole-genome analyses of novel actinobacteria.</title>
        <authorList>
            <person name="Sahin N."/>
        </authorList>
    </citation>
    <scope>NUCLEOTIDE SEQUENCE</scope>
    <source>
        <strain evidence="1">YC537</strain>
    </source>
</reference>
<evidence type="ECO:0008006" key="3">
    <source>
        <dbReference type="Google" id="ProtNLM"/>
    </source>
</evidence>
<dbReference type="Proteomes" id="UP000598297">
    <property type="component" value="Unassembled WGS sequence"/>
</dbReference>
<sequence length="1384" mass="150511">MRIKKNGYAAELTDDLKTVYYGPSGRPLKKQPRELKGAPELAAFARVRHDLEAHRDECRALAVAWAAAGQDAPRALAEGDPVWRLVLDEAGVELHDDRPEEHTEGRLFARTYTGPFDVTRTQLLAEDAVPHRDLLMRADGWEPELGGLFATAVPDPSGGELPFPERVLAAHPGLEVPALEKIRTLREVTSRWQYLSKKSVDAVLAGLEQTAPALLVSLLDGVADLALRQEDIQVAAAWFGRARKGERLHAREVDESWLDRRYLTYARAGALSATVLRERARELMGKGSGAASGPERVDRFRAVVIARLQATGELYPQLAADLRKIAKAAGLDPEETLAGLLHEVVQERGGLSLSDDKLWQDCLKGRAVELLRARGPEAAHAALRLRPRGWTPNGELWRELLDRTGALALLTGEEPGLPDGEAARWLSACARHHNPRKAPPAELYQVAELIAPRIVADGVPVEFEFWTSATRKDEATLLDLVDVLLEHGAPVCDPPGALGPAYLYNVTVKHRPDLTHLLADERYARQLRARVRMSLAVEDDRWRTNTSFQPHQFGQGWRQIPALYDNAVGHDEIRSWFARERELLRAGPDFAELVLLLGRLVHVGVAVAQLLKDVEAAAEFAAVDVLPLLTAELAALPDELAALPAGLPGARVAAVLDRLEPDLARDQVRGTNRTVLMEELPELKAGAEATEKAYLAFVMAANCRAGLASVVHRLTPEAEKKPATPLDPSMRLCRELRALAEAGEPVWAGDLSQATSTIELPAYRWPREFRKMHAHAATYALRAASGTIRENLAFDALRTYAELPFVTGDAGRWRIVLCDVPEARAPAATRESAVQGSAFRLATSAAAVVAQGSPPRRVLLEHAPEGAFGEDGPLAAAGATLVSAYVLEPVRPVAWFRRFVELYEQRGTPAARPESALALAEGTGLSAAEAAHVLAGWADAAPHQAEEQDNSGRYWDADLSAWRIDGKDGRWAADTLAACLDPRRAAALVERLLPDDPETLWTTGPDVTRAVAWWQEQFGAPVPVPQALVPLAAKEMTRPEGEQPVRRVRPVRRRFHDHGEEGRPVLRPSALLGRTASGAACLAPDPAGLAGEPDLLALPRVAAWLAYRTPAGDPLRPAVGAAIARLREELATGPGPLHVFSLQDNYLMGAPPLTGALEAHKAVTIDRDETYEVRHLRVDPAQLKGADDPLLDTLDAYLDSVLPSQWLPTPGGLPALADLRLLLDDGFAALGTHLSADEGAAPGWEQHPARSVPHLVAECAARHGLGEDAAALHLILLALPDPTDRNVKQWTGWKPARFKSACTALESTGLFVRAARPRAGRSIFLPGPWQETKPPRLPVESARRTLLPLTREHRSTVHMAAVPSCPLPELFERAWAAAGDRGGR</sequence>